<dbReference type="OrthoDB" id="3018405at2759"/>
<dbReference type="Pfam" id="PF12937">
    <property type="entry name" value="F-box-like"/>
    <property type="match status" value="1"/>
</dbReference>
<name>A0A8H6XKC2_9AGAR</name>
<gene>
    <name evidence="2" type="ORF">MSAN_02018500</name>
</gene>
<protein>
    <recommendedName>
        <fullName evidence="1">F-box domain-containing protein</fullName>
    </recommendedName>
</protein>
<dbReference type="SUPFAM" id="SSF52047">
    <property type="entry name" value="RNI-like"/>
    <property type="match status" value="1"/>
</dbReference>
<dbReference type="Gene3D" id="1.20.1280.50">
    <property type="match status" value="1"/>
</dbReference>
<accession>A0A8H6XKC2</accession>
<reference evidence="2" key="1">
    <citation type="submission" date="2020-05" db="EMBL/GenBank/DDBJ databases">
        <title>Mycena genomes resolve the evolution of fungal bioluminescence.</title>
        <authorList>
            <person name="Tsai I.J."/>
        </authorList>
    </citation>
    <scope>NUCLEOTIDE SEQUENCE</scope>
    <source>
        <strain evidence="2">160909Yilan</strain>
    </source>
</reference>
<comment type="caution">
    <text evidence="2">The sequence shown here is derived from an EMBL/GenBank/DDBJ whole genome shotgun (WGS) entry which is preliminary data.</text>
</comment>
<proteinExistence type="predicted"/>
<feature type="domain" description="F-box" evidence="1">
    <location>
        <begin position="12"/>
        <end position="57"/>
    </location>
</feature>
<sequence length="337" mass="38828">MVLTRRAATEQNSIFKCLPNEILTAVMSHSSKSDLLALCKTSRLLRNLATPMLYRTISLRTNAQMKTFLRTMKSIRSNTRKSLSPRLSDHVRQFVVEDRQCMRNLPKRTAEFLSSLLPKLHHLNSLDLMLNKTLEFTEMLEHAYFNNLSMFRYTISPHNLTLLSSFLNRHPTITHLILIYDARPKSVPQLNDMHPPRLKSYAGSSFFVRFFDTTTLCSVTSVCLWFHPHNRDIDAALRPLAPMTALYTIGVFGFPEDIRESNVLETNYISYATALEIAPCLKKLEYLDTLDLGDDDGNGFEHDIDIVELWDHASSSLGTIILHQRTWGCMEDNWRWS</sequence>
<dbReference type="InterPro" id="IPR036047">
    <property type="entry name" value="F-box-like_dom_sf"/>
</dbReference>
<dbReference type="EMBL" id="JACAZH010000025">
    <property type="protein sequence ID" value="KAF7342617.1"/>
    <property type="molecule type" value="Genomic_DNA"/>
</dbReference>
<dbReference type="AlphaFoldDB" id="A0A8H6XKC2"/>
<evidence type="ECO:0000259" key="1">
    <source>
        <dbReference type="PROSITE" id="PS50181"/>
    </source>
</evidence>
<organism evidence="2 3">
    <name type="scientific">Mycena sanguinolenta</name>
    <dbReference type="NCBI Taxonomy" id="230812"/>
    <lineage>
        <taxon>Eukaryota</taxon>
        <taxon>Fungi</taxon>
        <taxon>Dikarya</taxon>
        <taxon>Basidiomycota</taxon>
        <taxon>Agaricomycotina</taxon>
        <taxon>Agaricomycetes</taxon>
        <taxon>Agaricomycetidae</taxon>
        <taxon>Agaricales</taxon>
        <taxon>Marasmiineae</taxon>
        <taxon>Mycenaceae</taxon>
        <taxon>Mycena</taxon>
    </lineage>
</organism>
<dbReference type="SUPFAM" id="SSF81383">
    <property type="entry name" value="F-box domain"/>
    <property type="match status" value="1"/>
</dbReference>
<dbReference type="PROSITE" id="PS50181">
    <property type="entry name" value="FBOX"/>
    <property type="match status" value="1"/>
</dbReference>
<dbReference type="InterPro" id="IPR001810">
    <property type="entry name" value="F-box_dom"/>
</dbReference>
<keyword evidence="3" id="KW-1185">Reference proteome</keyword>
<evidence type="ECO:0000313" key="3">
    <source>
        <dbReference type="Proteomes" id="UP000623467"/>
    </source>
</evidence>
<dbReference type="Proteomes" id="UP000623467">
    <property type="component" value="Unassembled WGS sequence"/>
</dbReference>
<evidence type="ECO:0000313" key="2">
    <source>
        <dbReference type="EMBL" id="KAF7342617.1"/>
    </source>
</evidence>